<dbReference type="InterPro" id="IPR007081">
    <property type="entry name" value="RNA_pol_Rpb1_5"/>
</dbReference>
<dbReference type="Gene3D" id="4.10.860.120">
    <property type="entry name" value="RNA polymerase II, clamp domain"/>
    <property type="match status" value="2"/>
</dbReference>
<dbReference type="FunFam" id="2.40.40.20:FF:000019">
    <property type="entry name" value="DNA-directed RNA polymerase II subunit RPB1"/>
    <property type="match status" value="1"/>
</dbReference>
<dbReference type="Pfam" id="PF04998">
    <property type="entry name" value="RNA_pol_Rpb1_5"/>
    <property type="match status" value="1"/>
</dbReference>
<evidence type="ECO:0000256" key="4">
    <source>
        <dbReference type="ARBA" id="ARBA00022679"/>
    </source>
</evidence>
<dbReference type="Pfam" id="PF04983">
    <property type="entry name" value="RNA_pol_Rpb1_3"/>
    <property type="match status" value="1"/>
</dbReference>
<dbReference type="Gene3D" id="6.20.50.80">
    <property type="match status" value="1"/>
</dbReference>
<dbReference type="Gene3D" id="3.30.1490.180">
    <property type="entry name" value="RNA polymerase ii"/>
    <property type="match status" value="1"/>
</dbReference>
<dbReference type="HAMAP" id="MF_00411">
    <property type="entry name" value="RNApol_arch_Rpo1C"/>
    <property type="match status" value="1"/>
</dbReference>
<feature type="binding site" evidence="14">
    <location>
        <position position="470"/>
    </location>
    <ligand>
        <name>Mg(2+)</name>
        <dbReference type="ChEBI" id="CHEBI:18420"/>
    </ligand>
</feature>
<dbReference type="NCBIfam" id="TIGR02389">
    <property type="entry name" value="RNA_pol_rpoA2"/>
    <property type="match status" value="1"/>
</dbReference>
<keyword evidence="16" id="KW-0175">Coiled coil</keyword>
<dbReference type="InterPro" id="IPR045867">
    <property type="entry name" value="DNA-dir_RpoC_beta_prime"/>
</dbReference>
<gene>
    <name evidence="13" type="primary">rpo1C</name>
    <name evidence="14" type="synonym">rpo1N</name>
    <name evidence="14" type="synonym">rpoA1</name>
    <name evidence="13" type="synonym">rpoA2</name>
    <name evidence="18" type="ORF">AC482_05180</name>
</gene>
<keyword evidence="4 13" id="KW-0808">Transferase</keyword>
<feature type="coiled-coil region" evidence="16">
    <location>
        <begin position="672"/>
        <end position="699"/>
    </location>
</feature>
<dbReference type="InterPro" id="IPR007066">
    <property type="entry name" value="RNA_pol_Rpb1_3"/>
</dbReference>
<evidence type="ECO:0000256" key="8">
    <source>
        <dbReference type="ARBA" id="ARBA00022842"/>
    </source>
</evidence>
<evidence type="ECO:0000313" key="19">
    <source>
        <dbReference type="Proteomes" id="UP000037210"/>
    </source>
</evidence>
<evidence type="ECO:0000256" key="9">
    <source>
        <dbReference type="ARBA" id="ARBA00023125"/>
    </source>
</evidence>
<comment type="function">
    <text evidence="13">DNA-dependent RNA polymerase (RNAP) catalyzes the transcription of DNA into RNA using the four ribonucleoside triphosphates as substrates. Forms part of the jaw domain.</text>
</comment>
<comment type="similarity">
    <text evidence="1 13 15">Belongs to the RNA polymerase beta' chain family.</text>
</comment>
<evidence type="ECO:0000256" key="2">
    <source>
        <dbReference type="ARBA" id="ARBA00022478"/>
    </source>
</evidence>
<dbReference type="Gene3D" id="6.10.250.2940">
    <property type="match status" value="1"/>
</dbReference>
<name>A0A0M0BMW7_9ARCH</name>
<dbReference type="NCBIfam" id="TIGR02390">
    <property type="entry name" value="RNA_pol_rpoA1"/>
    <property type="match status" value="1"/>
</dbReference>
<dbReference type="HAMAP" id="MF_00863">
    <property type="entry name" value="RNApol_arch_Rpo1N"/>
    <property type="match status" value="1"/>
</dbReference>
<dbReference type="EC" id="2.7.7.6" evidence="13"/>
<comment type="catalytic activity">
    <reaction evidence="11 13 15">
        <text>RNA(n) + a ribonucleoside 5'-triphosphate = RNA(n+1) + diphosphate</text>
        <dbReference type="Rhea" id="RHEA:21248"/>
        <dbReference type="Rhea" id="RHEA-COMP:14527"/>
        <dbReference type="Rhea" id="RHEA-COMP:17342"/>
        <dbReference type="ChEBI" id="CHEBI:33019"/>
        <dbReference type="ChEBI" id="CHEBI:61557"/>
        <dbReference type="ChEBI" id="CHEBI:140395"/>
        <dbReference type="EC" id="2.7.7.6"/>
    </reaction>
</comment>
<dbReference type="GO" id="GO:0000428">
    <property type="term" value="C:DNA-directed RNA polymerase complex"/>
    <property type="evidence" value="ECO:0007669"/>
    <property type="project" value="UniProtKB-KW"/>
</dbReference>
<dbReference type="AlphaFoldDB" id="A0A0M0BMW7"/>
<keyword evidence="7 14" id="KW-0862">Zinc</keyword>
<evidence type="ECO:0000256" key="1">
    <source>
        <dbReference type="ARBA" id="ARBA00006460"/>
    </source>
</evidence>
<dbReference type="PANTHER" id="PTHR19376">
    <property type="entry name" value="DNA-DIRECTED RNA POLYMERASE"/>
    <property type="match status" value="1"/>
</dbReference>
<dbReference type="InterPro" id="IPR012758">
    <property type="entry name" value="RPO1N"/>
</dbReference>
<comment type="cofactor">
    <cofactor evidence="14">
        <name>Mg(2+)</name>
        <dbReference type="ChEBI" id="CHEBI:18420"/>
    </cofactor>
</comment>
<dbReference type="PANTHER" id="PTHR19376:SF32">
    <property type="entry name" value="DNA-DIRECTED RNA POLYMERASE III SUBUNIT RPC1"/>
    <property type="match status" value="1"/>
</dbReference>
<feature type="binding site" evidence="14">
    <location>
        <position position="67"/>
    </location>
    <ligand>
        <name>Zn(2+)</name>
        <dbReference type="ChEBI" id="CHEBI:29105"/>
        <label>1</label>
    </ligand>
</feature>
<dbReference type="CDD" id="cd02582">
    <property type="entry name" value="RNAP_archeal_A"/>
    <property type="match status" value="1"/>
</dbReference>
<dbReference type="InterPro" id="IPR007083">
    <property type="entry name" value="RNA_pol_Rpb1_4"/>
</dbReference>
<evidence type="ECO:0000256" key="10">
    <source>
        <dbReference type="ARBA" id="ARBA00023163"/>
    </source>
</evidence>
<dbReference type="GO" id="GO:0006351">
    <property type="term" value="P:DNA-templated transcription"/>
    <property type="evidence" value="ECO:0007669"/>
    <property type="project" value="UniProtKB-UniRule"/>
</dbReference>
<dbReference type="GO" id="GO:0008270">
    <property type="term" value="F:zinc ion binding"/>
    <property type="evidence" value="ECO:0007669"/>
    <property type="project" value="UniProtKB-UniRule"/>
</dbReference>
<feature type="binding site" evidence="14">
    <location>
        <position position="60"/>
    </location>
    <ligand>
        <name>Zn(2+)</name>
        <dbReference type="ChEBI" id="CHEBI:29105"/>
        <label>1</label>
    </ligand>
</feature>
<dbReference type="Pfam" id="PF00623">
    <property type="entry name" value="RNA_pol_Rpb1_2"/>
    <property type="match status" value="1"/>
</dbReference>
<comment type="subcellular location">
    <subcellularLocation>
        <location evidence="13">Cytoplasm</location>
    </subcellularLocation>
</comment>
<proteinExistence type="inferred from homology"/>
<feature type="binding site" evidence="14">
    <location>
        <position position="472"/>
    </location>
    <ligand>
        <name>Mg(2+)</name>
        <dbReference type="ChEBI" id="CHEBI:18420"/>
    </ligand>
</feature>
<evidence type="ECO:0000256" key="11">
    <source>
        <dbReference type="ARBA" id="ARBA00048552"/>
    </source>
</evidence>
<evidence type="ECO:0000256" key="12">
    <source>
        <dbReference type="ARBA" id="ARBA00053389"/>
    </source>
</evidence>
<feature type="binding site" evidence="14">
    <location>
        <position position="151"/>
    </location>
    <ligand>
        <name>Zn(2+)</name>
        <dbReference type="ChEBI" id="CHEBI:29105"/>
        <label>2</label>
    </ligand>
</feature>
<dbReference type="GO" id="GO:0005737">
    <property type="term" value="C:cytoplasm"/>
    <property type="evidence" value="ECO:0007669"/>
    <property type="project" value="UniProtKB-SubCell"/>
</dbReference>
<feature type="binding site" evidence="14">
    <location>
        <position position="97"/>
    </location>
    <ligand>
        <name>Zn(2+)</name>
        <dbReference type="ChEBI" id="CHEBI:29105"/>
        <label>2</label>
    </ligand>
</feature>
<evidence type="ECO:0000256" key="16">
    <source>
        <dbReference type="SAM" id="Coils"/>
    </source>
</evidence>
<keyword evidence="6 14" id="KW-0479">Metal-binding</keyword>
<keyword evidence="2 13" id="KW-0240">DNA-directed RNA polymerase</keyword>
<dbReference type="InterPro" id="IPR007080">
    <property type="entry name" value="RNA_pol_Rpb1_1"/>
</dbReference>
<dbReference type="EMBL" id="LFWZ01000047">
    <property type="protein sequence ID" value="KON29917.1"/>
    <property type="molecule type" value="Genomic_DNA"/>
</dbReference>
<protein>
    <recommendedName>
        <fullName evidence="13 14">Multifunctional fusion protein</fullName>
    </recommendedName>
    <domain>
        <recommendedName>
            <fullName evidence="13">DNA-directed RNA polymerase subunit Rpo1C</fullName>
            <ecNumber evidence="13">2.7.7.6</ecNumber>
        </recommendedName>
        <alternativeName>
            <fullName evidence="13">DNA-directed RNA polymerase subunit A''</fullName>
        </alternativeName>
    </domain>
    <domain>
        <recommendedName>
            <fullName evidence="14">DNA-directed RNA polymerase subunit Rpo1N</fullName>
        </recommendedName>
        <alternativeName>
            <fullName evidence="14">DNA-directed RNA polymerase subunit A'</fullName>
        </alternativeName>
    </domain>
</protein>
<dbReference type="CDD" id="cd06528">
    <property type="entry name" value="RNAP_A"/>
    <property type="match status" value="1"/>
</dbReference>
<dbReference type="InterPro" id="IPR038120">
    <property type="entry name" value="Rpb1_funnel_sf"/>
</dbReference>
<dbReference type="PATRIC" id="fig|1685127.3.peg.1374"/>
<dbReference type="InterPro" id="IPR006592">
    <property type="entry name" value="RNA_pol_N"/>
</dbReference>
<comment type="cofactor">
    <cofactor evidence="14">
        <name>Zn(2+)</name>
        <dbReference type="ChEBI" id="CHEBI:29105"/>
    </cofactor>
    <text evidence="14">Binds at least 2 Zn(2+) per subunit.</text>
</comment>
<dbReference type="Gene3D" id="1.10.132.30">
    <property type="match status" value="1"/>
</dbReference>
<evidence type="ECO:0000256" key="14">
    <source>
        <dbReference type="HAMAP-Rule" id="MF_00863"/>
    </source>
</evidence>
<dbReference type="NCBIfam" id="NF006336">
    <property type="entry name" value="PRK08566.1"/>
    <property type="match status" value="1"/>
</dbReference>
<dbReference type="GO" id="GO:0003899">
    <property type="term" value="F:DNA-directed RNA polymerase activity"/>
    <property type="evidence" value="ECO:0007669"/>
    <property type="project" value="UniProtKB-UniRule"/>
</dbReference>
<feature type="binding site" evidence="14">
    <location>
        <position position="100"/>
    </location>
    <ligand>
        <name>Zn(2+)</name>
        <dbReference type="ChEBI" id="CHEBI:29105"/>
        <label>2</label>
    </ligand>
</feature>
<evidence type="ECO:0000256" key="5">
    <source>
        <dbReference type="ARBA" id="ARBA00022695"/>
    </source>
</evidence>
<reference evidence="18 19" key="1">
    <citation type="submission" date="2015-06" db="EMBL/GenBank/DDBJ databases">
        <title>New insights into the roles of widespread benthic archaea in carbon and nitrogen cycling.</title>
        <authorList>
            <person name="Lazar C.S."/>
            <person name="Baker B.J."/>
            <person name="Seitz K.W."/>
            <person name="Hyde A.S."/>
            <person name="Dick G.J."/>
            <person name="Hinrichs K.-U."/>
            <person name="Teske A.P."/>
        </authorList>
    </citation>
    <scope>NUCLEOTIDE SEQUENCE [LARGE SCALE GENOMIC DNA]</scope>
    <source>
        <strain evidence="18">DG-45</strain>
    </source>
</reference>
<feature type="binding site" evidence="14">
    <location>
        <position position="57"/>
    </location>
    <ligand>
        <name>Zn(2+)</name>
        <dbReference type="ChEBI" id="CHEBI:29105"/>
        <label>1</label>
    </ligand>
</feature>
<organism evidence="18 19">
    <name type="scientific">miscellaneous Crenarchaeota group-15 archaeon DG-45</name>
    <dbReference type="NCBI Taxonomy" id="1685127"/>
    <lineage>
        <taxon>Archaea</taxon>
        <taxon>Candidatus Bathyarchaeota</taxon>
        <taxon>MCG-15</taxon>
    </lineage>
</organism>
<comment type="subunit">
    <text evidence="13">Part of the RNA polymerase complex.</text>
</comment>
<evidence type="ECO:0000313" key="18">
    <source>
        <dbReference type="EMBL" id="KON29917.1"/>
    </source>
</evidence>
<keyword evidence="5 13" id="KW-0548">Nucleotidyltransferase</keyword>
<dbReference type="GO" id="GO:0003677">
    <property type="term" value="F:DNA binding"/>
    <property type="evidence" value="ECO:0007669"/>
    <property type="project" value="UniProtKB-UniRule"/>
</dbReference>
<dbReference type="SMART" id="SM00663">
    <property type="entry name" value="RPOLA_N"/>
    <property type="match status" value="1"/>
</dbReference>
<dbReference type="Gene3D" id="2.60.40.2940">
    <property type="match status" value="1"/>
</dbReference>
<dbReference type="Gene3D" id="1.10.10.1950">
    <property type="match status" value="2"/>
</dbReference>
<feature type="domain" description="RNA polymerase N-terminal" evidence="17">
    <location>
        <begin position="219"/>
        <end position="524"/>
    </location>
</feature>
<dbReference type="SUPFAM" id="SSF64484">
    <property type="entry name" value="beta and beta-prime subunits of DNA dependent RNA-polymerase"/>
    <property type="match status" value="1"/>
</dbReference>
<feature type="binding site" evidence="14">
    <location>
        <position position="148"/>
    </location>
    <ligand>
        <name>Zn(2+)</name>
        <dbReference type="ChEBI" id="CHEBI:29105"/>
        <label>2</label>
    </ligand>
</feature>
<keyword evidence="3 13" id="KW-0963">Cytoplasm</keyword>
<dbReference type="Gene3D" id="1.10.150.390">
    <property type="match status" value="1"/>
</dbReference>
<keyword evidence="10 13" id="KW-0804">Transcription</keyword>
<dbReference type="Proteomes" id="UP000037210">
    <property type="component" value="Unassembled WGS sequence"/>
</dbReference>
<dbReference type="Pfam" id="PF05000">
    <property type="entry name" value="RNA_pol_Rpb1_4"/>
    <property type="match status" value="1"/>
</dbReference>
<comment type="caution">
    <text evidence="18">The sequence shown here is derived from an EMBL/GenBank/DDBJ whole genome shotgun (WGS) entry which is preliminary data.</text>
</comment>
<evidence type="ECO:0000256" key="15">
    <source>
        <dbReference type="RuleBase" id="RU004279"/>
    </source>
</evidence>
<feature type="binding site" evidence="14">
    <location>
        <position position="70"/>
    </location>
    <ligand>
        <name>Zn(2+)</name>
        <dbReference type="ChEBI" id="CHEBI:29105"/>
        <label>1</label>
    </ligand>
</feature>
<dbReference type="InterPro" id="IPR000722">
    <property type="entry name" value="RNA_pol_asu"/>
</dbReference>
<dbReference type="InterPro" id="IPR044893">
    <property type="entry name" value="RNA_pol_Rpb1_clamp_domain"/>
</dbReference>
<dbReference type="GO" id="GO:0000287">
    <property type="term" value="F:magnesium ion binding"/>
    <property type="evidence" value="ECO:0007669"/>
    <property type="project" value="UniProtKB-UniRule"/>
</dbReference>
<evidence type="ECO:0000256" key="6">
    <source>
        <dbReference type="ARBA" id="ARBA00022723"/>
    </source>
</evidence>
<evidence type="ECO:0000256" key="13">
    <source>
        <dbReference type="HAMAP-Rule" id="MF_00411"/>
    </source>
</evidence>
<evidence type="ECO:0000256" key="3">
    <source>
        <dbReference type="ARBA" id="ARBA00022490"/>
    </source>
</evidence>
<dbReference type="Gene3D" id="2.40.40.20">
    <property type="match status" value="1"/>
</dbReference>
<feature type="binding site" evidence="14">
    <location>
        <position position="474"/>
    </location>
    <ligand>
        <name>Mg(2+)</name>
        <dbReference type="ChEBI" id="CHEBI:18420"/>
    </ligand>
</feature>
<dbReference type="Pfam" id="PF04997">
    <property type="entry name" value="RNA_pol_Rpb1_1"/>
    <property type="match status" value="1"/>
</dbReference>
<dbReference type="InterPro" id="IPR012757">
    <property type="entry name" value="RPO1C"/>
</dbReference>
<comment type="function">
    <text evidence="12 14">DNA-dependent RNA polymerase (RNAP) catalyzes the transcription of DNA into RNA using the four ribonucleoside triphosphates as substrates. Forms the clamp head domain.</text>
</comment>
<evidence type="ECO:0000259" key="17">
    <source>
        <dbReference type="SMART" id="SM00663"/>
    </source>
</evidence>
<keyword evidence="9 13" id="KW-0238">DNA-binding</keyword>
<evidence type="ECO:0000256" key="7">
    <source>
        <dbReference type="ARBA" id="ARBA00022833"/>
    </source>
</evidence>
<comment type="function">
    <text evidence="15">DNA-dependent RNA polymerase catalyzes the transcription of DNA into RNA using the four ribonucleoside triphosphates as substrates.</text>
</comment>
<keyword evidence="8 14" id="KW-0460">Magnesium</keyword>
<sequence>MSKVIDAIRFGILSPDEVRKLSVVDIQTSDTYDEDGAPILGGLMDGRLGTLEPRQRCRTCGNIAINCSGHYGHIELAVPAVHVEFAKHIYRLLSVTCRNCGRILLPNDEIEELNRLSEEEKRLFGKVTEDVTNTIIKRAKNFKKFKECPNCGMIQTKIKFAKPTSFYEVEKEEMGSEDQTITEEVSRRLTPNMIREWFERIRDEDLELLGFEPKVARPEWMILQVLPVPPVDVRPSIILESGIRAEDDLTHKLVDIIRINQRLRENIEAGAPTLIIEDLSELLQYHVTTYLNNEVSGIPPARHRSGRTLKSLAQRLKGKEGRFRGNLSGKRVDYSARTVISPDPNIDINEVGVPVHIAVRLTIPDIVTERNIEEMRKLIVNGPYKHPGALYIIRPDNKRIRLEFVADREKVAEAIEPGFIVERHLKNGDIALFNRQPSLHRMSIMAHRVKVLPYKTFRMHLAVCPPYNADFDGDEMNLHIPQSKEAQTEARLLMQVSDHILSPRYGAPIIGATKDFITGAYLLTRLETMLTADEVGKLLSSTGYDGPIPEPTVRKPEPLWSGKDIFSLYLPGDFTFVTRANICRHCPKCDREACQYDAYVIIQQGKLRTGVIDKNSIGAERAETIFHRIIKDYGTDMGRDFLNAICRLINEFLSLKGFTYALDELEIGDKERLRINRVLKQMERNVETLIEELRTGRLKRLPGQTLQDTFEIQVMNELAKARDRAGEIVEGDLDISNAGIIMTRSGARGSSLNIGQMMGSVGQQSIRGKRIMRGYLNRTLPHFKERDPKPEARGFIYNCYRDGLTPIEFFFHAMGGREGLVDTAVRTQQSGYMQRRLINALEHLRVEYDGTVRDSMGDIVQFRYGEDGIDPAKSDHGKAVNIEKLIERVKISDEKGAPAPKKFIEAQLAEVGDKLTSSLLSELKKGLLESGLTSAGVEDVTSTVLRNYDFSLVEPGEAVGTVAAQSIGEPGTQMTLRTFHYAGVAELNVTLGLPRLIELVDARRSPSTPVMTIHLDKNHRRNEEKAREVAQRITYTVIDDTIRSVNIDLKKDAIRLILDPSKMENLGVKLDDVEKVLTSLEKEDDLTYLIKLSEAKDADPERLIKQIAETRVKGVNGIKRVLTIYENGEWIIRTDGSNLEEVLNIEGVNPRKTTTNDIHEIAEILGIEAARNALIREAGSVLEEQGLDVDVRHVMLVADIMTNSGQVKQIGRHGISGEKSSVLARAAFELTIQHLVKAAIQGETDPLKGVIENIIVGQSMPLGTGSVDLFMTMGGKGE</sequence>
<accession>A0A0M0BMW7</accession>